<name>A0ACB8WRT0_9TELE</name>
<organism evidence="1 2">
    <name type="scientific">Scortum barcoo</name>
    <name type="common">barcoo grunter</name>
    <dbReference type="NCBI Taxonomy" id="214431"/>
    <lineage>
        <taxon>Eukaryota</taxon>
        <taxon>Metazoa</taxon>
        <taxon>Chordata</taxon>
        <taxon>Craniata</taxon>
        <taxon>Vertebrata</taxon>
        <taxon>Euteleostomi</taxon>
        <taxon>Actinopterygii</taxon>
        <taxon>Neopterygii</taxon>
        <taxon>Teleostei</taxon>
        <taxon>Neoteleostei</taxon>
        <taxon>Acanthomorphata</taxon>
        <taxon>Eupercaria</taxon>
        <taxon>Centrarchiformes</taxon>
        <taxon>Terapontoidei</taxon>
        <taxon>Terapontidae</taxon>
        <taxon>Scortum</taxon>
    </lineage>
</organism>
<gene>
    <name evidence="1" type="ORF">L3Q82_007632</name>
</gene>
<protein>
    <submittedName>
        <fullName evidence="1">Uncharacterized protein</fullName>
    </submittedName>
</protein>
<proteinExistence type="predicted"/>
<accession>A0ACB8WRT0</accession>
<dbReference type="Proteomes" id="UP000831701">
    <property type="component" value="Chromosome 7"/>
</dbReference>
<comment type="caution">
    <text evidence="1">The sequence shown here is derived from an EMBL/GenBank/DDBJ whole genome shotgun (WGS) entry which is preliminary data.</text>
</comment>
<sequence length="256" mass="28501">MSLRWLSHLFPVKCQAGCRETGLCCTGRDPTCISTGWRSDRSYGTCYCDQACVSMLDCCHDYETACPGTSVMLVLGFPHLYAFTLPSAVSCVVSEWTSWSGCAESCRATVRRRSRTILQEPLNAGKPCPHLEEHAGCAEYWSHRGHCHNSLDVILSVLHLKMARGRVLLFSEHFTAMCVLAEARYDNVLRPVPVDLSNKRMPAQHSAGPHTQWMQYLREGHHVCVECQPPALAAGQTHCTGDGEEKDEGRKCNQDL</sequence>
<dbReference type="EMBL" id="CM041537">
    <property type="protein sequence ID" value="KAI3369398.1"/>
    <property type="molecule type" value="Genomic_DNA"/>
</dbReference>
<evidence type="ECO:0000313" key="1">
    <source>
        <dbReference type="EMBL" id="KAI3369398.1"/>
    </source>
</evidence>
<keyword evidence="2" id="KW-1185">Reference proteome</keyword>
<evidence type="ECO:0000313" key="2">
    <source>
        <dbReference type="Proteomes" id="UP000831701"/>
    </source>
</evidence>
<reference evidence="1" key="1">
    <citation type="submission" date="2022-04" db="EMBL/GenBank/DDBJ databases">
        <title>Jade perch genome.</title>
        <authorList>
            <person name="Chao B."/>
        </authorList>
    </citation>
    <scope>NUCLEOTIDE SEQUENCE</scope>
    <source>
        <strain evidence="1">CB-2022</strain>
    </source>
</reference>